<dbReference type="PANTHER" id="PTHR30345">
    <property type="entry name" value="RIBOSE-5-PHOSPHATE ISOMERASE B"/>
    <property type="match status" value="1"/>
</dbReference>
<feature type="binding site" evidence="4">
    <location>
        <position position="132"/>
    </location>
    <ligand>
        <name>D-ribulose 5-phosphate</name>
        <dbReference type="ChEBI" id="CHEBI:58121"/>
    </ligand>
</feature>
<feature type="active site" description="Proton donor" evidence="3">
    <location>
        <position position="98"/>
    </location>
</feature>
<keyword evidence="2 5" id="KW-0413">Isomerase</keyword>
<comment type="similarity">
    <text evidence="1">Belongs to the LacAB/RpiB family.</text>
</comment>
<dbReference type="GO" id="GO:0016861">
    <property type="term" value="F:intramolecular oxidoreductase activity, interconverting aldoses and ketoses"/>
    <property type="evidence" value="ECO:0007669"/>
    <property type="project" value="UniProtKB-ARBA"/>
</dbReference>
<feature type="binding site" evidence="4">
    <location>
        <begin position="66"/>
        <end position="70"/>
    </location>
    <ligand>
        <name>D-ribulose 5-phosphate</name>
        <dbReference type="ChEBI" id="CHEBI:58121"/>
    </ligand>
</feature>
<dbReference type="GO" id="GO:0005975">
    <property type="term" value="P:carbohydrate metabolic process"/>
    <property type="evidence" value="ECO:0007669"/>
    <property type="project" value="InterPro"/>
</dbReference>
<gene>
    <name evidence="5" type="ORF">OMES3154_00860</name>
</gene>
<dbReference type="Gene3D" id="3.40.1400.10">
    <property type="entry name" value="Sugar-phosphate isomerase, RpiB/LacA/LacB"/>
    <property type="match status" value="1"/>
</dbReference>
<dbReference type="Pfam" id="PF02502">
    <property type="entry name" value="LacAB_rpiB"/>
    <property type="match status" value="1"/>
</dbReference>
<dbReference type="InterPro" id="IPR003500">
    <property type="entry name" value="RpiB_LacA_LacB"/>
</dbReference>
<evidence type="ECO:0000256" key="4">
    <source>
        <dbReference type="PIRSR" id="PIRSR005384-2"/>
    </source>
</evidence>
<feature type="binding site" evidence="4">
    <location>
        <begin position="8"/>
        <end position="9"/>
    </location>
    <ligand>
        <name>D-ribulose 5-phosphate</name>
        <dbReference type="ChEBI" id="CHEBI:58121"/>
    </ligand>
</feature>
<reference evidence="5 6" key="1">
    <citation type="submission" date="2019-10" db="EMBL/GenBank/DDBJ databases">
        <authorList>
            <person name="Blom J."/>
        </authorList>
    </citation>
    <scope>NUCLEOTIDE SEQUENCE [LARGE SCALE GENOMIC DNA]</scope>
    <source>
        <strain evidence="5 6">ES3154-GLU</strain>
    </source>
</reference>
<name>A0A6I8MEQ0_9FUSO</name>
<dbReference type="EMBL" id="CABWIB010000001">
    <property type="protein sequence ID" value="VWL85574.1"/>
    <property type="molecule type" value="Genomic_DNA"/>
</dbReference>
<organism evidence="5 6">
    <name type="scientific">Oceanivirga miroungae</name>
    <dbReference type="NCBI Taxonomy" id="1130046"/>
    <lineage>
        <taxon>Bacteria</taxon>
        <taxon>Fusobacteriati</taxon>
        <taxon>Fusobacteriota</taxon>
        <taxon>Fusobacteriia</taxon>
        <taxon>Fusobacteriales</taxon>
        <taxon>Leptotrichiaceae</taxon>
        <taxon>Oceanivirga</taxon>
    </lineage>
</organism>
<dbReference type="AlphaFoldDB" id="A0A6I8MEQ0"/>
<dbReference type="InterPro" id="IPR036569">
    <property type="entry name" value="RpiB_LacA_LacB_sf"/>
</dbReference>
<evidence type="ECO:0000256" key="3">
    <source>
        <dbReference type="PIRSR" id="PIRSR005384-1"/>
    </source>
</evidence>
<keyword evidence="6" id="KW-1185">Reference proteome</keyword>
<feature type="active site" description="Proton acceptor" evidence="3">
    <location>
        <position position="65"/>
    </location>
</feature>
<evidence type="ECO:0000313" key="6">
    <source>
        <dbReference type="Proteomes" id="UP000419017"/>
    </source>
</evidence>
<protein>
    <submittedName>
        <fullName evidence="5">RpiB/LacA/LacB family sugar-phosphate isomerase</fullName>
    </submittedName>
</protein>
<dbReference type="InterPro" id="IPR004785">
    <property type="entry name" value="RpiB"/>
</dbReference>
<dbReference type="NCBIfam" id="TIGR01120">
    <property type="entry name" value="rpiB"/>
    <property type="match status" value="1"/>
</dbReference>
<dbReference type="NCBIfam" id="NF004051">
    <property type="entry name" value="PRK05571.1"/>
    <property type="match status" value="1"/>
</dbReference>
<proteinExistence type="inferred from homology"/>
<feature type="binding site" evidence="4">
    <location>
        <position position="136"/>
    </location>
    <ligand>
        <name>D-ribulose 5-phosphate</name>
        <dbReference type="ChEBI" id="CHEBI:58121"/>
    </ligand>
</feature>
<dbReference type="SUPFAM" id="SSF89623">
    <property type="entry name" value="Ribose/Galactose isomerase RpiB/AlsB"/>
    <property type="match status" value="1"/>
</dbReference>
<feature type="binding site" evidence="4">
    <location>
        <position position="109"/>
    </location>
    <ligand>
        <name>D-ribulose 5-phosphate</name>
        <dbReference type="ChEBI" id="CHEBI:58121"/>
    </ligand>
</feature>
<dbReference type="PANTHER" id="PTHR30345:SF0">
    <property type="entry name" value="DNA DAMAGE-REPAIR_TOLERATION PROTEIN DRT102"/>
    <property type="match status" value="1"/>
</dbReference>
<feature type="binding site" evidence="4">
    <location>
        <position position="99"/>
    </location>
    <ligand>
        <name>D-ribulose 5-phosphate</name>
        <dbReference type="ChEBI" id="CHEBI:58121"/>
    </ligand>
</feature>
<dbReference type="NCBIfam" id="TIGR00689">
    <property type="entry name" value="rpiB_lacA_lacB"/>
    <property type="match status" value="1"/>
</dbReference>
<evidence type="ECO:0000256" key="1">
    <source>
        <dbReference type="ARBA" id="ARBA00008754"/>
    </source>
</evidence>
<evidence type="ECO:0000256" key="2">
    <source>
        <dbReference type="ARBA" id="ARBA00023235"/>
    </source>
</evidence>
<dbReference type="RefSeq" id="WP_156683558.1">
    <property type="nucleotide sequence ID" value="NZ_CABWIB010000001.1"/>
</dbReference>
<dbReference type="PIRSF" id="PIRSF005384">
    <property type="entry name" value="RpiB_LacA_B"/>
    <property type="match status" value="1"/>
</dbReference>
<sequence>MRVAIGNDHSGVEYKNELVKYMKELGVEVVNFGTDTLDSVDYPDYAKMVCNAILNKEVDYGVLICGTGIGISITANKIPGIRAALCYNEYMGSITRAHNDSNVIAFGARVLGIEVAKSTLKAFLETEFEGGRHQRRVDKMECGC</sequence>
<evidence type="ECO:0000313" key="5">
    <source>
        <dbReference type="EMBL" id="VWL85574.1"/>
    </source>
</evidence>
<dbReference type="Proteomes" id="UP000419017">
    <property type="component" value="Unassembled WGS sequence"/>
</dbReference>
<accession>A0A6I8MEQ0</accession>